<dbReference type="GO" id="GO:0140359">
    <property type="term" value="F:ABC-type transporter activity"/>
    <property type="evidence" value="ECO:0007669"/>
    <property type="project" value="InterPro"/>
</dbReference>
<dbReference type="GO" id="GO:0043190">
    <property type="term" value="C:ATP-binding cassette (ABC) transporter complex"/>
    <property type="evidence" value="ECO:0007669"/>
    <property type="project" value="InterPro"/>
</dbReference>
<proteinExistence type="predicted"/>
<reference evidence="3" key="1">
    <citation type="journal article" date="2020" name="mSystems">
        <title>Genome- and Community-Level Interaction Insights into Carbon Utilization and Element Cycling Functions of Hydrothermarchaeota in Hydrothermal Sediment.</title>
        <authorList>
            <person name="Zhou Z."/>
            <person name="Liu Y."/>
            <person name="Xu W."/>
            <person name="Pan J."/>
            <person name="Luo Z.H."/>
            <person name="Li M."/>
        </authorList>
    </citation>
    <scope>NUCLEOTIDE SEQUENCE [LARGE SCALE GENOMIC DNA]</scope>
    <source>
        <strain evidence="3">SpSt-637</strain>
        <strain evidence="2">SpSt-667</strain>
    </source>
</reference>
<dbReference type="InterPro" id="IPR000412">
    <property type="entry name" value="ABC_2_transport"/>
</dbReference>
<feature type="transmembrane region" description="Helical" evidence="1">
    <location>
        <begin position="132"/>
        <end position="155"/>
    </location>
</feature>
<name>A0A7C4JIW0_9CREN</name>
<feature type="transmembrane region" description="Helical" evidence="1">
    <location>
        <begin position="167"/>
        <end position="189"/>
    </location>
</feature>
<keyword evidence="1" id="KW-1133">Transmembrane helix</keyword>
<keyword evidence="1" id="KW-0812">Transmembrane</keyword>
<evidence type="ECO:0000256" key="1">
    <source>
        <dbReference type="SAM" id="Phobius"/>
    </source>
</evidence>
<protein>
    <submittedName>
        <fullName evidence="3">ABC transporter</fullName>
    </submittedName>
</protein>
<gene>
    <name evidence="3" type="ORF">ENU08_00070</name>
    <name evidence="2" type="ORF">ENU41_06465</name>
</gene>
<dbReference type="AlphaFoldDB" id="A0A7C4JIW0"/>
<feature type="transmembrane region" description="Helical" evidence="1">
    <location>
        <begin position="104"/>
        <end position="126"/>
    </location>
</feature>
<dbReference type="EMBL" id="DTCK01000040">
    <property type="protein sequence ID" value="HGQ36301.1"/>
    <property type="molecule type" value="Genomic_DNA"/>
</dbReference>
<dbReference type="EMBL" id="DTBD01000002">
    <property type="protein sequence ID" value="HGQ63635.1"/>
    <property type="molecule type" value="Genomic_DNA"/>
</dbReference>
<evidence type="ECO:0000313" key="2">
    <source>
        <dbReference type="EMBL" id="HGQ36301.1"/>
    </source>
</evidence>
<comment type="caution">
    <text evidence="3">The sequence shown here is derived from an EMBL/GenBank/DDBJ whole genome shotgun (WGS) entry which is preliminary data.</text>
</comment>
<evidence type="ECO:0000313" key="3">
    <source>
        <dbReference type="EMBL" id="HGQ63635.1"/>
    </source>
</evidence>
<organism evidence="3">
    <name type="scientific">Ignisphaera aggregans</name>
    <dbReference type="NCBI Taxonomy" id="334771"/>
    <lineage>
        <taxon>Archaea</taxon>
        <taxon>Thermoproteota</taxon>
        <taxon>Thermoprotei</taxon>
        <taxon>Desulfurococcales</taxon>
        <taxon>Desulfurococcaceae</taxon>
        <taxon>Ignisphaera</taxon>
    </lineage>
</organism>
<sequence length="260" mass="28709">MVLLVQWDLTKIVRRVIFVAMRAVWFAVQVVVFGQVLAQMVNAKVIGLDASTYYNFYIFGIYTSILFTITASRAYDIAEEFEEGIIEYQLSLPIKRKVLAFGRAIGSGIASTLFTLPMFVTVLILAKEADPLAIAISIISALVFSIAISGLVLSITLSIKSSDATDILMGVLDAILVRLSTVFYPAVVLKNIAPYYYGALMNPLSHVADILRILYSFEDFKAIVISHPLAMASYVLGLFMGFTFLAMYIIEKKIEGGGWK</sequence>
<dbReference type="PIRSF" id="PIRSF006648">
    <property type="entry name" value="DrrB"/>
    <property type="match status" value="1"/>
</dbReference>
<feature type="transmembrane region" description="Helical" evidence="1">
    <location>
        <begin position="12"/>
        <end position="33"/>
    </location>
</feature>
<feature type="transmembrane region" description="Helical" evidence="1">
    <location>
        <begin position="53"/>
        <end position="71"/>
    </location>
</feature>
<accession>A0A7C4JIW0</accession>
<feature type="transmembrane region" description="Helical" evidence="1">
    <location>
        <begin position="229"/>
        <end position="250"/>
    </location>
</feature>
<keyword evidence="1" id="KW-0472">Membrane</keyword>